<dbReference type="EMBL" id="QKRB01000036">
    <property type="protein sequence ID" value="PZD96747.1"/>
    <property type="molecule type" value="Genomic_DNA"/>
</dbReference>
<dbReference type="Gene3D" id="1.20.120.710">
    <property type="entry name" value="Haloacid dehalogenase hydrolase-like domain"/>
    <property type="match status" value="1"/>
</dbReference>
<dbReference type="SUPFAM" id="SSF56784">
    <property type="entry name" value="HAD-like"/>
    <property type="match status" value="1"/>
</dbReference>
<name>A0A2W1LZ11_9BACL</name>
<dbReference type="GO" id="GO:0016791">
    <property type="term" value="F:phosphatase activity"/>
    <property type="evidence" value="ECO:0007669"/>
    <property type="project" value="TreeGrafter"/>
</dbReference>
<keyword evidence="2" id="KW-0479">Metal-binding</keyword>
<dbReference type="SFLD" id="SFLDS00003">
    <property type="entry name" value="Haloacid_Dehalogenase"/>
    <property type="match status" value="1"/>
</dbReference>
<dbReference type="OrthoDB" id="9809962at2"/>
<dbReference type="PANTHER" id="PTHR46470:SF2">
    <property type="entry name" value="GLYCERALDEHYDE 3-PHOSPHATE PHOSPHATASE"/>
    <property type="match status" value="1"/>
</dbReference>
<keyword evidence="6" id="KW-1185">Reference proteome</keyword>
<evidence type="ECO:0000256" key="2">
    <source>
        <dbReference type="ARBA" id="ARBA00022723"/>
    </source>
</evidence>
<dbReference type="Proteomes" id="UP000249522">
    <property type="component" value="Unassembled WGS sequence"/>
</dbReference>
<accession>A0A2W1LZ11</accession>
<comment type="cofactor">
    <cofactor evidence="1">
        <name>Mg(2+)</name>
        <dbReference type="ChEBI" id="CHEBI:18420"/>
    </cofactor>
</comment>
<dbReference type="PANTHER" id="PTHR46470">
    <property type="entry name" value="N-ACYLNEURAMINATE-9-PHOSPHATASE"/>
    <property type="match status" value="1"/>
</dbReference>
<dbReference type="NCBIfam" id="TIGR01549">
    <property type="entry name" value="HAD-SF-IA-v1"/>
    <property type="match status" value="1"/>
</dbReference>
<dbReference type="InterPro" id="IPR051400">
    <property type="entry name" value="HAD-like_hydrolase"/>
</dbReference>
<evidence type="ECO:0000256" key="3">
    <source>
        <dbReference type="ARBA" id="ARBA00022801"/>
    </source>
</evidence>
<keyword evidence="4" id="KW-0460">Magnesium</keyword>
<dbReference type="InterPro" id="IPR036412">
    <property type="entry name" value="HAD-like_sf"/>
</dbReference>
<reference evidence="5 6" key="1">
    <citation type="submission" date="2018-06" db="EMBL/GenBank/DDBJ databases">
        <title>Paenibacillus imtechensis sp. nov.</title>
        <authorList>
            <person name="Pinnaka A.K."/>
            <person name="Singh H."/>
            <person name="Kaur M."/>
        </authorList>
    </citation>
    <scope>NUCLEOTIDE SEQUENCE [LARGE SCALE GENOMIC DNA]</scope>
    <source>
        <strain evidence="5 6">SMB1</strain>
    </source>
</reference>
<dbReference type="SFLD" id="SFLDG01129">
    <property type="entry name" value="C1.5:_HAD__Beta-PGM__Phosphata"/>
    <property type="match status" value="1"/>
</dbReference>
<dbReference type="PRINTS" id="PR00413">
    <property type="entry name" value="HADHALOGNASE"/>
</dbReference>
<dbReference type="InterPro" id="IPR006439">
    <property type="entry name" value="HAD-SF_hydro_IA"/>
</dbReference>
<protein>
    <submittedName>
        <fullName evidence="5">HAD family hydrolase</fullName>
    </submittedName>
</protein>
<keyword evidence="3 5" id="KW-0378">Hydrolase</keyword>
<dbReference type="InterPro" id="IPR023214">
    <property type="entry name" value="HAD_sf"/>
</dbReference>
<sequence length="234" mass="26556">MNRRGAQSMKKPKAVLFDLDDTIIDRRLTLGKYTLQLAADYAYALTSLSAEQLGARIVQQDAKGYKPRDQFINDLMRTIPWSAPVTCDELRSHWFQHYPISSVVAEGAREVMEQLASEHLMLGIVTNGVTVIQHTKIDWLGIRSMMKTVIVSEEAGLRKPDRGIFAIALREMNVQPEEVWFVGDHPVNDMIGAREAGLTPVWLRGKHQWPEDVTEPSIQIDHWLELLNLLRGEG</sequence>
<evidence type="ECO:0000313" key="5">
    <source>
        <dbReference type="EMBL" id="PZD96747.1"/>
    </source>
</evidence>
<gene>
    <name evidence="5" type="ORF">DNH61_05995</name>
</gene>
<dbReference type="GO" id="GO:0044281">
    <property type="term" value="P:small molecule metabolic process"/>
    <property type="evidence" value="ECO:0007669"/>
    <property type="project" value="UniProtKB-ARBA"/>
</dbReference>
<evidence type="ECO:0000256" key="1">
    <source>
        <dbReference type="ARBA" id="ARBA00001946"/>
    </source>
</evidence>
<evidence type="ECO:0000313" key="6">
    <source>
        <dbReference type="Proteomes" id="UP000249522"/>
    </source>
</evidence>
<dbReference type="InterPro" id="IPR041492">
    <property type="entry name" value="HAD_2"/>
</dbReference>
<comment type="caution">
    <text evidence="5">The sequence shown here is derived from an EMBL/GenBank/DDBJ whole genome shotgun (WGS) entry which is preliminary data.</text>
</comment>
<dbReference type="Gene3D" id="3.40.50.1000">
    <property type="entry name" value="HAD superfamily/HAD-like"/>
    <property type="match status" value="1"/>
</dbReference>
<dbReference type="GO" id="GO:0046872">
    <property type="term" value="F:metal ion binding"/>
    <property type="evidence" value="ECO:0007669"/>
    <property type="project" value="UniProtKB-KW"/>
</dbReference>
<evidence type="ECO:0000256" key="4">
    <source>
        <dbReference type="ARBA" id="ARBA00022842"/>
    </source>
</evidence>
<dbReference type="AlphaFoldDB" id="A0A2W1LZ11"/>
<proteinExistence type="predicted"/>
<organism evidence="5 6">
    <name type="scientific">Paenibacillus sambharensis</name>
    <dbReference type="NCBI Taxonomy" id="1803190"/>
    <lineage>
        <taxon>Bacteria</taxon>
        <taxon>Bacillati</taxon>
        <taxon>Bacillota</taxon>
        <taxon>Bacilli</taxon>
        <taxon>Bacillales</taxon>
        <taxon>Paenibacillaceae</taxon>
        <taxon>Paenibacillus</taxon>
    </lineage>
</organism>
<dbReference type="Pfam" id="PF13419">
    <property type="entry name" value="HAD_2"/>
    <property type="match status" value="1"/>
</dbReference>